<proteinExistence type="predicted"/>
<feature type="region of interest" description="Disordered" evidence="7">
    <location>
        <begin position="159"/>
        <end position="187"/>
    </location>
</feature>
<dbReference type="AlphaFoldDB" id="A0A9P9ERW6"/>
<evidence type="ECO:0000256" key="1">
    <source>
        <dbReference type="ARBA" id="ARBA00022723"/>
    </source>
</evidence>
<dbReference type="InterPro" id="IPR052073">
    <property type="entry name" value="Amide_Lactam_Regulators"/>
</dbReference>
<protein>
    <submittedName>
        <fullName evidence="9">Fungal-specific transcription factor domain-containing protein</fullName>
    </submittedName>
</protein>
<evidence type="ECO:0000259" key="8">
    <source>
        <dbReference type="PROSITE" id="PS50048"/>
    </source>
</evidence>
<feature type="domain" description="Zn(2)-C6 fungal-type" evidence="8">
    <location>
        <begin position="25"/>
        <end position="59"/>
    </location>
</feature>
<dbReference type="InterPro" id="IPR036864">
    <property type="entry name" value="Zn2-C6_fun-type_DNA-bd_sf"/>
</dbReference>
<gene>
    <name evidence="9" type="ORF">EDB81DRAFT_691550</name>
</gene>
<keyword evidence="10" id="KW-1185">Reference proteome</keyword>
<evidence type="ECO:0000256" key="4">
    <source>
        <dbReference type="ARBA" id="ARBA00023125"/>
    </source>
</evidence>
<keyword evidence="2" id="KW-0862">Zinc</keyword>
<dbReference type="PROSITE" id="PS00463">
    <property type="entry name" value="ZN2_CY6_FUNGAL_1"/>
    <property type="match status" value="1"/>
</dbReference>
<dbReference type="Proteomes" id="UP000738349">
    <property type="component" value="Unassembled WGS sequence"/>
</dbReference>
<keyword evidence="6" id="KW-0539">Nucleus</keyword>
<evidence type="ECO:0000256" key="3">
    <source>
        <dbReference type="ARBA" id="ARBA00023015"/>
    </source>
</evidence>
<feature type="compositionally biased region" description="Polar residues" evidence="7">
    <location>
        <begin position="74"/>
        <end position="88"/>
    </location>
</feature>
<feature type="region of interest" description="Disordered" evidence="7">
    <location>
        <begin position="605"/>
        <end position="646"/>
    </location>
</feature>
<keyword evidence="3" id="KW-0805">Transcription regulation</keyword>
<dbReference type="OrthoDB" id="5121955at2759"/>
<dbReference type="InterPro" id="IPR001138">
    <property type="entry name" value="Zn2Cys6_DnaBD"/>
</dbReference>
<name>A0A9P9ERW6_9HYPO</name>
<keyword evidence="5" id="KW-0804">Transcription</keyword>
<keyword evidence="1" id="KW-0479">Metal-binding</keyword>
<dbReference type="CDD" id="cd00067">
    <property type="entry name" value="GAL4"/>
    <property type="match status" value="1"/>
</dbReference>
<reference evidence="9" key="1">
    <citation type="journal article" date="2021" name="Nat. Commun.">
        <title>Genetic determinants of endophytism in the Arabidopsis root mycobiome.</title>
        <authorList>
            <person name="Mesny F."/>
            <person name="Miyauchi S."/>
            <person name="Thiergart T."/>
            <person name="Pickel B."/>
            <person name="Atanasova L."/>
            <person name="Karlsson M."/>
            <person name="Huettel B."/>
            <person name="Barry K.W."/>
            <person name="Haridas S."/>
            <person name="Chen C."/>
            <person name="Bauer D."/>
            <person name="Andreopoulos W."/>
            <person name="Pangilinan J."/>
            <person name="LaButti K."/>
            <person name="Riley R."/>
            <person name="Lipzen A."/>
            <person name="Clum A."/>
            <person name="Drula E."/>
            <person name="Henrissat B."/>
            <person name="Kohler A."/>
            <person name="Grigoriev I.V."/>
            <person name="Martin F.M."/>
            <person name="Hacquard S."/>
        </authorList>
    </citation>
    <scope>NUCLEOTIDE SEQUENCE</scope>
    <source>
        <strain evidence="9">MPI-CAGE-AT-0147</strain>
    </source>
</reference>
<dbReference type="SMART" id="SM00066">
    <property type="entry name" value="GAL4"/>
    <property type="match status" value="1"/>
</dbReference>
<evidence type="ECO:0000256" key="7">
    <source>
        <dbReference type="SAM" id="MobiDB-lite"/>
    </source>
</evidence>
<evidence type="ECO:0000256" key="5">
    <source>
        <dbReference type="ARBA" id="ARBA00023163"/>
    </source>
</evidence>
<organism evidence="9 10">
    <name type="scientific">Dactylonectria macrodidyma</name>
    <dbReference type="NCBI Taxonomy" id="307937"/>
    <lineage>
        <taxon>Eukaryota</taxon>
        <taxon>Fungi</taxon>
        <taxon>Dikarya</taxon>
        <taxon>Ascomycota</taxon>
        <taxon>Pezizomycotina</taxon>
        <taxon>Sordariomycetes</taxon>
        <taxon>Hypocreomycetidae</taxon>
        <taxon>Hypocreales</taxon>
        <taxon>Nectriaceae</taxon>
        <taxon>Dactylonectria</taxon>
    </lineage>
</organism>
<dbReference type="GO" id="GO:0003677">
    <property type="term" value="F:DNA binding"/>
    <property type="evidence" value="ECO:0007669"/>
    <property type="project" value="UniProtKB-KW"/>
</dbReference>
<feature type="compositionally biased region" description="Polar residues" evidence="7">
    <location>
        <begin position="617"/>
        <end position="636"/>
    </location>
</feature>
<dbReference type="GO" id="GO:0006351">
    <property type="term" value="P:DNA-templated transcription"/>
    <property type="evidence" value="ECO:0007669"/>
    <property type="project" value="InterPro"/>
</dbReference>
<keyword evidence="4" id="KW-0238">DNA-binding</keyword>
<evidence type="ECO:0000256" key="6">
    <source>
        <dbReference type="ARBA" id="ARBA00023242"/>
    </source>
</evidence>
<dbReference type="PROSITE" id="PS50048">
    <property type="entry name" value="ZN2_CY6_FUNGAL_2"/>
    <property type="match status" value="1"/>
</dbReference>
<evidence type="ECO:0000256" key="2">
    <source>
        <dbReference type="ARBA" id="ARBA00022833"/>
    </source>
</evidence>
<evidence type="ECO:0000313" key="10">
    <source>
        <dbReference type="Proteomes" id="UP000738349"/>
    </source>
</evidence>
<evidence type="ECO:0000313" key="9">
    <source>
        <dbReference type="EMBL" id="KAH7142085.1"/>
    </source>
</evidence>
<dbReference type="InterPro" id="IPR007219">
    <property type="entry name" value="XnlR_reg_dom"/>
</dbReference>
<dbReference type="Gene3D" id="4.10.240.10">
    <property type="entry name" value="Zn(2)-C6 fungal-type DNA-binding domain"/>
    <property type="match status" value="1"/>
</dbReference>
<sequence length="673" mass="76387">MEIAADKSLSPRHSRGNEAAKPSKACVPCRARKVKCDAARIGRPCSSCIGRQCTESCVLSTRKRRSRTTRRSDIPTQRQPRQSRNDVSTGPHKEYPEALASTPGHAIDSSHSGPTSSSTDTVNLTNSSNHHENPRALDYQGHSQYEPDLQYINILQDAVNSSPTGPQPGPFSSTPQSPRPKDGLTSQIRLWNSPPQLANIDREFLSDKGVFDLPPRQYGEVLLETYFKYVHPFGPVVRRVDFVRNYREGRCSLFVLYAMFAASVIFVSEDAVAGCGFDNCSTAQTTFFSKAKLLHDFQYESDPLSMLQGSIILGVVILDQPTDKDFQYWFYNSTRLAVKLDLHSICQRGNASSKFGIYRRMWWVLYTRDVFHSFVNTRNLRLLRNDFTIEPITEEDWEDEEIPEGFGLLQPVSYWQKMSFIAHGNLAQIIGDCLSTMSKEIDQDPRHLMPPLDAWRESLAEKMHSVGSSQDAELYYAELLATSYRFEAIMCRLLQRRWRSRDADRSEWAKQRLRSATFELDTIAGRILTNGSILRFPMSFITTMPAVLALHVESALDHSETEIIRSMSFISISRTMLILEQLRHIPAIKRGLPIFELVLSKKKLWSPPPAHTERESPSSASVQDNRQEVSDTQIISPASEPAPGDKPMFLGDFLGFDFLDRWEIEQFDYTAMS</sequence>
<dbReference type="GO" id="GO:0008270">
    <property type="term" value="F:zinc ion binding"/>
    <property type="evidence" value="ECO:0007669"/>
    <property type="project" value="InterPro"/>
</dbReference>
<dbReference type="CDD" id="cd12148">
    <property type="entry name" value="fungal_TF_MHR"/>
    <property type="match status" value="1"/>
</dbReference>
<dbReference type="PANTHER" id="PTHR47171">
    <property type="entry name" value="FARA-RELATED"/>
    <property type="match status" value="1"/>
</dbReference>
<feature type="compositionally biased region" description="Polar residues" evidence="7">
    <location>
        <begin position="159"/>
        <end position="176"/>
    </location>
</feature>
<dbReference type="GO" id="GO:0000981">
    <property type="term" value="F:DNA-binding transcription factor activity, RNA polymerase II-specific"/>
    <property type="evidence" value="ECO:0007669"/>
    <property type="project" value="InterPro"/>
</dbReference>
<feature type="region of interest" description="Disordered" evidence="7">
    <location>
        <begin position="59"/>
        <end position="138"/>
    </location>
</feature>
<accession>A0A9P9ERW6</accession>
<dbReference type="EMBL" id="JAGMUV010000010">
    <property type="protein sequence ID" value="KAH7142085.1"/>
    <property type="molecule type" value="Genomic_DNA"/>
</dbReference>
<feature type="region of interest" description="Disordered" evidence="7">
    <location>
        <begin position="1"/>
        <end position="26"/>
    </location>
</feature>
<dbReference type="Pfam" id="PF00172">
    <property type="entry name" value="Zn_clus"/>
    <property type="match status" value="1"/>
</dbReference>
<dbReference type="SUPFAM" id="SSF57701">
    <property type="entry name" value="Zn2/Cys6 DNA-binding domain"/>
    <property type="match status" value="1"/>
</dbReference>
<dbReference type="PANTHER" id="PTHR47171:SF3">
    <property type="entry name" value="FARA-RELATED"/>
    <property type="match status" value="1"/>
</dbReference>
<dbReference type="Pfam" id="PF04082">
    <property type="entry name" value="Fungal_trans"/>
    <property type="match status" value="1"/>
</dbReference>
<comment type="caution">
    <text evidence="9">The sequence shown here is derived from an EMBL/GenBank/DDBJ whole genome shotgun (WGS) entry which is preliminary data.</text>
</comment>
<feature type="compositionally biased region" description="Low complexity" evidence="7">
    <location>
        <begin position="109"/>
        <end position="121"/>
    </location>
</feature>